<proteinExistence type="predicted"/>
<dbReference type="EMBL" id="QKWP01002517">
    <property type="protein sequence ID" value="RIB03061.1"/>
    <property type="molecule type" value="Genomic_DNA"/>
</dbReference>
<organism evidence="1 2">
    <name type="scientific">Gigaspora rosea</name>
    <dbReference type="NCBI Taxonomy" id="44941"/>
    <lineage>
        <taxon>Eukaryota</taxon>
        <taxon>Fungi</taxon>
        <taxon>Fungi incertae sedis</taxon>
        <taxon>Mucoromycota</taxon>
        <taxon>Glomeromycotina</taxon>
        <taxon>Glomeromycetes</taxon>
        <taxon>Diversisporales</taxon>
        <taxon>Gigasporaceae</taxon>
        <taxon>Gigaspora</taxon>
    </lineage>
</organism>
<reference evidence="1 2" key="1">
    <citation type="submission" date="2018-06" db="EMBL/GenBank/DDBJ databases">
        <title>Comparative genomics reveals the genomic features of Rhizophagus irregularis, R. cerebriforme, R. diaphanum and Gigaspora rosea, and their symbiotic lifestyle signature.</title>
        <authorList>
            <person name="Morin E."/>
            <person name="San Clemente H."/>
            <person name="Chen E.C.H."/>
            <person name="De La Providencia I."/>
            <person name="Hainaut M."/>
            <person name="Kuo A."/>
            <person name="Kohler A."/>
            <person name="Murat C."/>
            <person name="Tang N."/>
            <person name="Roy S."/>
            <person name="Loubradou J."/>
            <person name="Henrissat B."/>
            <person name="Grigoriev I.V."/>
            <person name="Corradi N."/>
            <person name="Roux C."/>
            <person name="Martin F.M."/>
        </authorList>
    </citation>
    <scope>NUCLEOTIDE SEQUENCE [LARGE SCALE GENOMIC DNA]</scope>
    <source>
        <strain evidence="1 2">DAOM 194757</strain>
    </source>
</reference>
<dbReference type="OrthoDB" id="10582312at2759"/>
<keyword evidence="2" id="KW-1185">Reference proteome</keyword>
<dbReference type="AlphaFoldDB" id="A0A397U068"/>
<evidence type="ECO:0000313" key="2">
    <source>
        <dbReference type="Proteomes" id="UP000266673"/>
    </source>
</evidence>
<accession>A0A397U068</accession>
<sequence>MKIKYGAKQNHVYNPGEFVKIHISNINKAKYLASKLELLGTPNYSELDIVPLNKTLSLKQASIKQNYTLWPNLKAQVKLIKLIKA</sequence>
<name>A0A397U068_9GLOM</name>
<evidence type="ECO:0000313" key="1">
    <source>
        <dbReference type="EMBL" id="RIB03061.1"/>
    </source>
</evidence>
<gene>
    <name evidence="1" type="ORF">C2G38_2226152</name>
</gene>
<protein>
    <submittedName>
        <fullName evidence="1">Uncharacterized protein</fullName>
    </submittedName>
</protein>
<dbReference type="Proteomes" id="UP000266673">
    <property type="component" value="Unassembled WGS sequence"/>
</dbReference>
<comment type="caution">
    <text evidence="1">The sequence shown here is derived from an EMBL/GenBank/DDBJ whole genome shotgun (WGS) entry which is preliminary data.</text>
</comment>